<dbReference type="Proteomes" id="UP000255283">
    <property type="component" value="Unassembled WGS sequence"/>
</dbReference>
<evidence type="ECO:0000313" key="9">
    <source>
        <dbReference type="Proteomes" id="UP000255283"/>
    </source>
</evidence>
<evidence type="ECO:0000313" key="8">
    <source>
        <dbReference type="EMBL" id="SUB96433.1"/>
    </source>
</evidence>
<dbReference type="PROSITE" id="PS50011">
    <property type="entry name" value="PROTEIN_KINASE_DOM"/>
    <property type="match status" value="1"/>
</dbReference>
<feature type="transmembrane region" description="Helical" evidence="6">
    <location>
        <begin position="250"/>
        <end position="269"/>
    </location>
</feature>
<dbReference type="Gene3D" id="1.10.510.10">
    <property type="entry name" value="Transferase(Phosphotransferase) domain 1"/>
    <property type="match status" value="1"/>
</dbReference>
<keyword evidence="6" id="KW-0812">Transmembrane</keyword>
<organism evidence="8 9">
    <name type="scientific">Segatella buccae</name>
    <dbReference type="NCBI Taxonomy" id="28126"/>
    <lineage>
        <taxon>Bacteria</taxon>
        <taxon>Pseudomonadati</taxon>
        <taxon>Bacteroidota</taxon>
        <taxon>Bacteroidia</taxon>
        <taxon>Bacteroidales</taxon>
        <taxon>Prevotellaceae</taxon>
        <taxon>Segatella</taxon>
    </lineage>
</organism>
<dbReference type="EC" id="2.7.11.1" evidence="8"/>
<sequence>MEKENDIQQPQQPAEAAASRYSDYTVLTSRGIHRFVKCRKGDRWVVLKGLKPEYREKPQCVALLKKEYKTAHALDHAGLVKYQALVDDDRYGPCIELECVDGRSLADYLREAHTTEEKLAVVQELADVLSYVHGRGVVHLGLKPSNIYITKQGNHVKLSDFRIVAADSLKEPVGVLKYMAPEVKDGTMTVDARADIYSLGMLLRDFALPADYAPVADKCCSFGRNERYMDAASVMEALYSDRSHGGSKKTVGIVAAIAVVIGLLVFVFFTGRGSHSDSANPASVTSVADSAQSPSESSAGPSTASAEAPARTENAAPVAVADKFGFLEQLKPALYRDLDKLFQPCLDRKAEGADEAEMQQAKARLQGRIKRYYKGLVGTLGRLDSEQRAAFDKTFADYVARKKAEL</sequence>
<comment type="caution">
    <text evidence="8">The sequence shown here is derived from an EMBL/GenBank/DDBJ whole genome shotgun (WGS) entry which is preliminary data.</text>
</comment>
<dbReference type="AlphaFoldDB" id="A0AAQ1UP43"/>
<dbReference type="Pfam" id="PF00069">
    <property type="entry name" value="Pkinase"/>
    <property type="match status" value="1"/>
</dbReference>
<evidence type="ECO:0000256" key="2">
    <source>
        <dbReference type="ARBA" id="ARBA00022741"/>
    </source>
</evidence>
<keyword evidence="3 8" id="KW-0418">Kinase</keyword>
<dbReference type="EMBL" id="UGTJ01000002">
    <property type="protein sequence ID" value="SUB96433.1"/>
    <property type="molecule type" value="Genomic_DNA"/>
</dbReference>
<evidence type="ECO:0000256" key="6">
    <source>
        <dbReference type="SAM" id="Phobius"/>
    </source>
</evidence>
<dbReference type="InterPro" id="IPR000719">
    <property type="entry name" value="Prot_kinase_dom"/>
</dbReference>
<evidence type="ECO:0000259" key="7">
    <source>
        <dbReference type="PROSITE" id="PS50011"/>
    </source>
</evidence>
<proteinExistence type="predicted"/>
<evidence type="ECO:0000256" key="4">
    <source>
        <dbReference type="ARBA" id="ARBA00022840"/>
    </source>
</evidence>
<evidence type="ECO:0000256" key="5">
    <source>
        <dbReference type="SAM" id="MobiDB-lite"/>
    </source>
</evidence>
<gene>
    <name evidence="8" type="primary">prkC</name>
    <name evidence="8" type="ORF">NCTC13063_02191</name>
</gene>
<keyword evidence="6" id="KW-0472">Membrane</keyword>
<accession>A0AAQ1UP43</accession>
<protein>
    <submittedName>
        <fullName evidence="8">Serine/threonine-protein kinase PrkC</fullName>
        <ecNumber evidence="8">2.7.11.1</ecNumber>
    </submittedName>
</protein>
<dbReference type="GO" id="GO:0004674">
    <property type="term" value="F:protein serine/threonine kinase activity"/>
    <property type="evidence" value="ECO:0007669"/>
    <property type="project" value="UniProtKB-EC"/>
</dbReference>
<name>A0AAQ1UP43_9BACT</name>
<feature type="region of interest" description="Disordered" evidence="5">
    <location>
        <begin position="277"/>
        <end position="311"/>
    </location>
</feature>
<feature type="domain" description="Protein kinase" evidence="7">
    <location>
        <begin position="21"/>
        <end position="399"/>
    </location>
</feature>
<dbReference type="PANTHER" id="PTHR43289">
    <property type="entry name" value="MITOGEN-ACTIVATED PROTEIN KINASE KINASE KINASE 20-RELATED"/>
    <property type="match status" value="1"/>
</dbReference>
<dbReference type="GO" id="GO:0005524">
    <property type="term" value="F:ATP binding"/>
    <property type="evidence" value="ECO:0007669"/>
    <property type="project" value="UniProtKB-KW"/>
</dbReference>
<keyword evidence="4" id="KW-0067">ATP-binding</keyword>
<reference evidence="8 9" key="1">
    <citation type="submission" date="2018-06" db="EMBL/GenBank/DDBJ databases">
        <authorList>
            <consortium name="Pathogen Informatics"/>
            <person name="Doyle S."/>
        </authorList>
    </citation>
    <scope>NUCLEOTIDE SEQUENCE [LARGE SCALE GENOMIC DNA]</scope>
    <source>
        <strain evidence="8 9">NCTC13063</strain>
    </source>
</reference>
<keyword evidence="6" id="KW-1133">Transmembrane helix</keyword>
<evidence type="ECO:0000256" key="3">
    <source>
        <dbReference type="ARBA" id="ARBA00022777"/>
    </source>
</evidence>
<dbReference type="SUPFAM" id="SSF56112">
    <property type="entry name" value="Protein kinase-like (PK-like)"/>
    <property type="match status" value="1"/>
</dbReference>
<dbReference type="InterPro" id="IPR011009">
    <property type="entry name" value="Kinase-like_dom_sf"/>
</dbReference>
<dbReference type="PANTHER" id="PTHR43289:SF6">
    <property type="entry name" value="SERINE_THREONINE-PROTEIN KINASE NEKL-3"/>
    <property type="match status" value="1"/>
</dbReference>
<keyword evidence="2" id="KW-0547">Nucleotide-binding</keyword>
<feature type="compositionally biased region" description="Polar residues" evidence="5">
    <location>
        <begin position="277"/>
        <end position="305"/>
    </location>
</feature>
<evidence type="ECO:0000256" key="1">
    <source>
        <dbReference type="ARBA" id="ARBA00022679"/>
    </source>
</evidence>
<keyword evidence="1 8" id="KW-0808">Transferase</keyword>